<organism evidence="1 2">
    <name type="scientific">Rangifer tarandus platyrhynchus</name>
    <name type="common">Svalbard reindeer</name>
    <dbReference type="NCBI Taxonomy" id="3082113"/>
    <lineage>
        <taxon>Eukaryota</taxon>
        <taxon>Metazoa</taxon>
        <taxon>Chordata</taxon>
        <taxon>Craniata</taxon>
        <taxon>Vertebrata</taxon>
        <taxon>Euteleostomi</taxon>
        <taxon>Mammalia</taxon>
        <taxon>Eutheria</taxon>
        <taxon>Laurasiatheria</taxon>
        <taxon>Artiodactyla</taxon>
        <taxon>Ruminantia</taxon>
        <taxon>Pecora</taxon>
        <taxon>Cervidae</taxon>
        <taxon>Odocoileinae</taxon>
        <taxon>Rangifer</taxon>
    </lineage>
</organism>
<accession>A0ABN9A034</accession>
<evidence type="ECO:0000313" key="1">
    <source>
        <dbReference type="EMBL" id="CAI9179143.1"/>
    </source>
</evidence>
<dbReference type="Proteomes" id="UP001176941">
    <property type="component" value="Chromosome 9"/>
</dbReference>
<dbReference type="EMBL" id="OX459945">
    <property type="protein sequence ID" value="CAI9179143.1"/>
    <property type="molecule type" value="Genomic_DNA"/>
</dbReference>
<proteinExistence type="predicted"/>
<name>A0ABN9A034_RANTA</name>
<evidence type="ECO:0000313" key="2">
    <source>
        <dbReference type="Proteomes" id="UP001176941"/>
    </source>
</evidence>
<protein>
    <submittedName>
        <fullName evidence="1">Uncharacterized protein</fullName>
    </submittedName>
</protein>
<gene>
    <name evidence="1" type="ORF">MRATA1EN1_LOCUS28105</name>
</gene>
<sequence length="142" mass="14169">MRGPGGLPAFPLPCALGGQTDGVPGLNSCCQGVRGTASPALVAGTLVHSCVAALRGWGAVGALRKAGPSPQVAAACVQGCAFQSRRCLGRAQGRKAGASEGAVTPLGCPGFRPDYCTEPKEGLVWSPRGGEGRCQPRSLAAV</sequence>
<reference evidence="1" key="1">
    <citation type="submission" date="2023-04" db="EMBL/GenBank/DDBJ databases">
        <authorList>
            <consortium name="ELIXIR-Norway"/>
        </authorList>
    </citation>
    <scope>NUCLEOTIDE SEQUENCE [LARGE SCALE GENOMIC DNA]</scope>
</reference>
<keyword evidence="2" id="KW-1185">Reference proteome</keyword>